<dbReference type="VEuPathDB" id="PlasmoDB:PKNOH_S05398200"/>
<comment type="caution">
    <text evidence="2">The sequence shown here is derived from an EMBL/GenBank/DDBJ whole genome shotgun (WGS) entry which is preliminary data.</text>
</comment>
<evidence type="ECO:0000256" key="1">
    <source>
        <dbReference type="SAM" id="MobiDB-lite"/>
    </source>
</evidence>
<organism evidence="2 3">
    <name type="scientific">Plasmodium knowlesi</name>
    <dbReference type="NCBI Taxonomy" id="5850"/>
    <lineage>
        <taxon>Eukaryota</taxon>
        <taxon>Sar</taxon>
        <taxon>Alveolata</taxon>
        <taxon>Apicomplexa</taxon>
        <taxon>Aconoidasida</taxon>
        <taxon>Haemosporida</taxon>
        <taxon>Plasmodiidae</taxon>
        <taxon>Plasmodium</taxon>
        <taxon>Plasmodium (Plasmodium)</taxon>
    </lineage>
</organism>
<dbReference type="InterPro" id="IPR042201">
    <property type="entry name" value="FH2_Formin_sf"/>
</dbReference>
<proteinExistence type="predicted"/>
<sequence length="1581" mass="179213">MLDHENVKLKRINEKLLSLLNRYRCAYLISLDLVNFYEEVIRRRCKENGGKDLLEGLKRRKQLNDTWEEEMVMRKKLKMKLPMNEGSIEVTQCGGIGQGVDSAGRVSPPLVGKENCSEERYSSGDIPVDTTNIVPTSVPKAPETIHHQGNQSSHAKSSAIIHESNKSNYVNLGALDFSAYKEDSEGCVKYFEKKKTQLSNDKGNTESCYDNSGRQLHQSEFRRRPLFNQSVYGSKQSVIKGALNRELPFSHKSIYMDKHSKLQGAKKEDILTNRSVYVTSGRGIGSGIGMNNLLSKNMGLARKVVKNELHKGGSIAPSHRPITNLNKSVYVETKGAHNRDSHLSEGVGCSNKASLLTRDNLKKGESAVNKKVGMLNRPSGFQNSVYVKRMNSTIGGSSGVVGGGPISFSPPDARKGGPNKSVYMRSNTFAISNKKRKTSEGGENFKCSSANDTVKAEGKVTHLYDGVAVQREKMSTVGLCIEEENNLDENIKENKRKESLDMVVYFHHSYEPLTLENVEFLMGNEIIDGEHARGGNSLGDNQEGDVGRDDRVHISSVENGKRGEYYMKECLARTEGYSPEAEEHNAGFVSFKKETLSKLVQKGEEKSSIHLGEITPVGDDMDGHSNEKSAHSGEENFRMNHNSLLGREGTISSGERAKEMDKDHPEGGRKMKEDKPDMERKNKKEPMKPLSHHMGSEEMGRLNNDSCGEEEGEPRVKGGEGIGGIFTVVESGQLGRTKQTRSEMPLKFQSIILSINDEIKRKLKGGIEKGEIMNASKGAESNTSGNISDFTKSLKRSMLLCEGEKKNEGVEIERNINNNRANLHIEISTSVGYISLDMIDLDKAMYEGLFSCKDMEGSLIPSEENVKDIAMYDEILKEEAKGNFNNISPYSINNENKLMFSRRSQISLFKSSQEIKNEMMEFLGVSIFYSINMESLFPSVSLVNDEKLALWFTKRVREKNMNKNVLAKSYYRNNNPLGGRIKKRLSCMGYFTQPVTIMLCSLKRQSEFKNLKKIISAVVLCTCDSTTLEKMLHTIPEASSKNFSLWTEALHRLESQLGLKRKRRIIRKLLRAGGGEDTRRDDERKGMGLANPRDSDPYVEESGSDENGEDDDQTGRKKKQDDQFELKTYDFMKGMNTYDGCLSDSFSSKGVEELDNATHTSMSSSRGTLIQEKQNEENFETYEDEEFCLFICTIPNVHKRFRYLVLIENFHFIYEDLLKHIHNKLMIIELIASKHLLLKQLFCNILFLCNWLNEPKRYRWFQWDTVVKKVEMLHGYLENGRISRDRCMLVLLAEHTGEIFSDKELQELKKVSKFHLKDLYDRSIDFINSFLELRGEMGTSEFARSCCVGETTGEVNAEVDMETDEENLLKDKFLEKVHEFVEKVYGKMLLIISRLVLLIKQYLALIIWLGDIRPFYPLFSYVDETRKVKYSQDLFVNLVAFFESYNKYFNMIQKDNEIGKNSERKRHALLDGGTSGCSFRPGFYSPTVDGASVRVDRNLRGTNGLEHGNGGKKAVNNMYGDSLFDSSKALNTEVKKRKSLTNTVDYACEVKRKSVEKERRRRSVRQTSFEKSCEEEFHLSD</sequence>
<feature type="compositionally biased region" description="Basic and acidic residues" evidence="1">
    <location>
        <begin position="621"/>
        <end position="634"/>
    </location>
</feature>
<name>A0A1Y3DVY0_PLAKN</name>
<dbReference type="eggNOG" id="ENOG502QQEE">
    <property type="taxonomic scope" value="Eukaryota"/>
</dbReference>
<dbReference type="Gene3D" id="1.20.58.2220">
    <property type="entry name" value="Formin, FH2 domain"/>
    <property type="match status" value="1"/>
</dbReference>
<dbReference type="SUPFAM" id="SSF101447">
    <property type="entry name" value="Formin homology 2 domain (FH2 domain)"/>
    <property type="match status" value="1"/>
</dbReference>
<feature type="compositionally biased region" description="Basic and acidic residues" evidence="1">
    <location>
        <begin position="1571"/>
        <end position="1581"/>
    </location>
</feature>
<reference evidence="2 3" key="1">
    <citation type="submission" date="2017-05" db="EMBL/GenBank/DDBJ databases">
        <title>PacBio assembly of a Plasmodium knowlesi genome sequence with Hi-C correction and manual annotation of the SICAvar gene family.</title>
        <authorList>
            <person name="Lapp S.A."/>
            <person name="Geraldo J.A."/>
            <person name="Chien J.-T."/>
            <person name="Ay F."/>
            <person name="Pakala S.B."/>
            <person name="Batugedara G."/>
            <person name="Humphrey J.C."/>
            <person name="Debarry J.D."/>
            <person name="Le Roch K.G."/>
            <person name="Galinski M.R."/>
            <person name="Kissinger J.C."/>
        </authorList>
    </citation>
    <scope>NUCLEOTIDE SEQUENCE [LARGE SCALE GENOMIC DNA]</scope>
    <source>
        <strain evidence="3">Malayan Strain Pk1 (A+)</strain>
    </source>
</reference>
<accession>A0A1Y3DVY0</accession>
<dbReference type="VEuPathDB" id="PlasmoDB:PKNH_1354300"/>
<feature type="region of interest" description="Disordered" evidence="1">
    <location>
        <begin position="647"/>
        <end position="722"/>
    </location>
</feature>
<feature type="region of interest" description="Disordered" evidence="1">
    <location>
        <begin position="1555"/>
        <end position="1581"/>
    </location>
</feature>
<dbReference type="EMBL" id="NETL01000019">
    <property type="protein sequence ID" value="OTN67635.1"/>
    <property type="molecule type" value="Genomic_DNA"/>
</dbReference>
<feature type="region of interest" description="Disordered" evidence="1">
    <location>
        <begin position="107"/>
        <end position="134"/>
    </location>
</feature>
<feature type="compositionally biased region" description="Basic and acidic residues" evidence="1">
    <location>
        <begin position="1074"/>
        <end position="1086"/>
    </location>
</feature>
<feature type="compositionally biased region" description="Acidic residues" evidence="1">
    <location>
        <begin position="1097"/>
        <end position="1112"/>
    </location>
</feature>
<gene>
    <name evidence="2" type="primary">MISFIT</name>
    <name evidence="2" type="ORF">PKNOH_S05398200</name>
</gene>
<feature type="region of interest" description="Disordered" evidence="1">
    <location>
        <begin position="1074"/>
        <end position="1121"/>
    </location>
</feature>
<evidence type="ECO:0000313" key="2">
    <source>
        <dbReference type="EMBL" id="OTN67635.1"/>
    </source>
</evidence>
<evidence type="ECO:0000313" key="3">
    <source>
        <dbReference type="Proteomes" id="UP000195012"/>
    </source>
</evidence>
<dbReference type="Proteomes" id="UP000195012">
    <property type="component" value="Unassembled WGS sequence"/>
</dbReference>
<dbReference type="OrthoDB" id="377512at2759"/>
<feature type="region of interest" description="Disordered" evidence="1">
    <location>
        <begin position="613"/>
        <end position="634"/>
    </location>
</feature>
<dbReference type="VEuPathDB" id="PlasmoDB:PKA1H_130059000"/>
<feature type="compositionally biased region" description="Basic and acidic residues" evidence="1">
    <location>
        <begin position="655"/>
        <end position="687"/>
    </location>
</feature>
<protein>
    <submittedName>
        <fullName evidence="2">Nuclear formin-like protein</fullName>
    </submittedName>
</protein>